<organism evidence="1">
    <name type="scientific">marine metagenome</name>
    <dbReference type="NCBI Taxonomy" id="408172"/>
    <lineage>
        <taxon>unclassified sequences</taxon>
        <taxon>metagenomes</taxon>
        <taxon>ecological metagenomes</taxon>
    </lineage>
</organism>
<evidence type="ECO:0000313" key="1">
    <source>
        <dbReference type="EMBL" id="SVD64559.1"/>
    </source>
</evidence>
<dbReference type="PROSITE" id="PS51318">
    <property type="entry name" value="TAT"/>
    <property type="match status" value="1"/>
</dbReference>
<dbReference type="AlphaFoldDB" id="A0A382X149"/>
<evidence type="ECO:0008006" key="2">
    <source>
        <dbReference type="Google" id="ProtNLM"/>
    </source>
</evidence>
<accession>A0A382X149</accession>
<dbReference type="Pfam" id="PF10518">
    <property type="entry name" value="TAT_signal"/>
    <property type="match status" value="1"/>
</dbReference>
<protein>
    <recommendedName>
        <fullName evidence="2">Twin-arginine translocation signal domain-containing protein</fullName>
    </recommendedName>
</protein>
<dbReference type="Gene3D" id="3.50.30.40">
    <property type="entry name" value="Ribonuclease E inhibitor RraA/RraA-like"/>
    <property type="match status" value="1"/>
</dbReference>
<proteinExistence type="predicted"/>
<sequence length="130" mass="13972">MAHRKHDETTTISRRTFLKTGTAAAAAGSFSAGVEGFAHAFPAPKRASEDLFDQLRDAPTTLIIDALSLLGYDRTKLAMSQEVRPVVPVKGTAIGPAVITKYEPSREPTTTDDILKYVFQPVDDAPPGAM</sequence>
<dbReference type="EMBL" id="UINC01163965">
    <property type="protein sequence ID" value="SVD64559.1"/>
    <property type="molecule type" value="Genomic_DNA"/>
</dbReference>
<gene>
    <name evidence="1" type="ORF">METZ01_LOCUS417413</name>
</gene>
<feature type="non-terminal residue" evidence="1">
    <location>
        <position position="130"/>
    </location>
</feature>
<dbReference type="InterPro" id="IPR006311">
    <property type="entry name" value="TAT_signal"/>
</dbReference>
<dbReference type="InterPro" id="IPR019546">
    <property type="entry name" value="TAT_signal_bac_arc"/>
</dbReference>
<name>A0A382X149_9ZZZZ</name>
<reference evidence="1" key="1">
    <citation type="submission" date="2018-05" db="EMBL/GenBank/DDBJ databases">
        <authorList>
            <person name="Lanie J.A."/>
            <person name="Ng W.-L."/>
            <person name="Kazmierczak K.M."/>
            <person name="Andrzejewski T.M."/>
            <person name="Davidsen T.M."/>
            <person name="Wayne K.J."/>
            <person name="Tettelin H."/>
            <person name="Glass J.I."/>
            <person name="Rusch D."/>
            <person name="Podicherti R."/>
            <person name="Tsui H.-C.T."/>
            <person name="Winkler M.E."/>
        </authorList>
    </citation>
    <scope>NUCLEOTIDE SEQUENCE</scope>
</reference>
<dbReference type="NCBIfam" id="TIGR01409">
    <property type="entry name" value="TAT_signal_seq"/>
    <property type="match status" value="1"/>
</dbReference>